<evidence type="ECO:0000256" key="3">
    <source>
        <dbReference type="ARBA" id="ARBA00022801"/>
    </source>
</evidence>
<name>A0ABX3YIJ1_9ACTN</name>
<feature type="signal peptide" evidence="4">
    <location>
        <begin position="1"/>
        <end position="26"/>
    </location>
</feature>
<dbReference type="InterPro" id="IPR028994">
    <property type="entry name" value="Integrin_alpha_N"/>
</dbReference>
<dbReference type="SUPFAM" id="SSF69318">
    <property type="entry name" value="Integrin alpha N-terminal domain"/>
    <property type="match status" value="1"/>
</dbReference>
<reference evidence="6 7" key="1">
    <citation type="submission" date="2016-12" db="EMBL/GenBank/DDBJ databases">
        <title>Genome Mining:The Detection of Biosynthetic Gene Clusters to Aid in the Expression of Curamycin A produced by Streptomyces sp. strain CZA14.</title>
        <authorList>
            <person name="Durrell K.A."/>
            <person name="Kirby B.M."/>
            <person name="Khan W."/>
            <person name="Mthethwa T."/>
            <person name="Le Roes-Hill M."/>
        </authorList>
    </citation>
    <scope>NUCLEOTIDE SEQUENCE [LARGE SCALE GENOMIC DNA]</scope>
    <source>
        <strain evidence="6 7">CZA14</strain>
    </source>
</reference>
<dbReference type="PANTHER" id="PTHR44103">
    <property type="entry name" value="PROPROTEIN CONVERTASE P"/>
    <property type="match status" value="1"/>
</dbReference>
<organism evidence="6 7">
    <name type="scientific">Streptomyces pharetrae CZA14</name>
    <dbReference type="NCBI Taxonomy" id="1144883"/>
    <lineage>
        <taxon>Bacteria</taxon>
        <taxon>Bacillati</taxon>
        <taxon>Actinomycetota</taxon>
        <taxon>Actinomycetes</taxon>
        <taxon>Kitasatosporales</taxon>
        <taxon>Streptomycetaceae</taxon>
        <taxon>Streptomyces</taxon>
    </lineage>
</organism>
<dbReference type="PANTHER" id="PTHR44103:SF1">
    <property type="entry name" value="PROPROTEIN CONVERTASE P"/>
    <property type="match status" value="1"/>
</dbReference>
<evidence type="ECO:0000256" key="4">
    <source>
        <dbReference type="SAM" id="SignalP"/>
    </source>
</evidence>
<keyword evidence="7" id="KW-1185">Reference proteome</keyword>
<sequence>MRRLTRAAVLTAASALALLPAAPSQAASVATWDKVAWCESTGNWSIVSSNGLYYGGLQITKHNWDAYGGRQYSSYPHRATKQEQILIAEKILADQGAGAWGRCGSDAGLAYDHADPYPAVPVPEGLVHLAAADFTSDGRKDVAGVEAATGKLWLYPGNGNGTLAPRVQIGTGWGAMSRLTAADFTGDGRADLLTVENASGALYAYPGNGNGTLASRVRIGSGWGSMRDLTAIDVHRDGKADLLAVASDGALWAYPGTGVLNGEDTLGNRTQIGSNWDTMSELTSPGDLNSDGRPDLAAVDTDGRLWAYPGNGTGGFGARTQVGTGWDSMRQLVGADFNNDGKGDLDAVQAPVNTAGSLYFYPGNGLGGFGARTQIGTGW</sequence>
<dbReference type="InterPro" id="IPR013517">
    <property type="entry name" value="FG-GAP"/>
</dbReference>
<evidence type="ECO:0000313" key="7">
    <source>
        <dbReference type="Proteomes" id="UP000194266"/>
    </source>
</evidence>
<dbReference type="EMBL" id="MRYD01000065">
    <property type="protein sequence ID" value="OSZ59745.1"/>
    <property type="molecule type" value="Genomic_DNA"/>
</dbReference>
<dbReference type="Gene3D" id="2.130.10.130">
    <property type="entry name" value="Integrin alpha, N-terminal"/>
    <property type="match status" value="1"/>
</dbReference>
<dbReference type="InterPro" id="IPR023346">
    <property type="entry name" value="Lysozyme-like_dom_sf"/>
</dbReference>
<proteinExistence type="inferred from homology"/>
<dbReference type="InterPro" id="IPR010618">
    <property type="entry name" value="RPF"/>
</dbReference>
<evidence type="ECO:0000259" key="5">
    <source>
        <dbReference type="Pfam" id="PF06737"/>
    </source>
</evidence>
<dbReference type="CDD" id="cd13925">
    <property type="entry name" value="RPF"/>
    <property type="match status" value="1"/>
</dbReference>
<dbReference type="SUPFAM" id="SSF53955">
    <property type="entry name" value="Lysozyme-like"/>
    <property type="match status" value="1"/>
</dbReference>
<evidence type="ECO:0000313" key="6">
    <source>
        <dbReference type="EMBL" id="OSZ59745.1"/>
    </source>
</evidence>
<comment type="caution">
    <text evidence="6">The sequence shown here is derived from an EMBL/GenBank/DDBJ whole genome shotgun (WGS) entry which is preliminary data.</text>
</comment>
<comment type="similarity">
    <text evidence="1">Belongs to the transglycosylase family. Rpf subfamily.</text>
</comment>
<dbReference type="Pfam" id="PF06737">
    <property type="entry name" value="Transglycosylas"/>
    <property type="match status" value="1"/>
</dbReference>
<feature type="domain" description="Resuscitation-promoting factor core lysozyme-like" evidence="5">
    <location>
        <begin position="27"/>
        <end position="103"/>
    </location>
</feature>
<protein>
    <recommendedName>
        <fullName evidence="5">Resuscitation-promoting factor core lysozyme-like domain-containing protein</fullName>
    </recommendedName>
</protein>
<dbReference type="Gene3D" id="1.10.530.10">
    <property type="match status" value="1"/>
</dbReference>
<feature type="chain" id="PRO_5045579657" description="Resuscitation-promoting factor core lysozyme-like domain-containing protein" evidence="4">
    <location>
        <begin position="27"/>
        <end position="379"/>
    </location>
</feature>
<dbReference type="Gene3D" id="2.20.25.650">
    <property type="entry name" value="Tachylectin-2-like"/>
    <property type="match status" value="1"/>
</dbReference>
<gene>
    <name evidence="6" type="ORF">OQI_14615</name>
</gene>
<keyword evidence="2 4" id="KW-0732">Signal</keyword>
<dbReference type="Proteomes" id="UP000194266">
    <property type="component" value="Unassembled WGS sequence"/>
</dbReference>
<keyword evidence="3" id="KW-0378">Hydrolase</keyword>
<evidence type="ECO:0000256" key="2">
    <source>
        <dbReference type="ARBA" id="ARBA00022729"/>
    </source>
</evidence>
<evidence type="ECO:0000256" key="1">
    <source>
        <dbReference type="ARBA" id="ARBA00010830"/>
    </source>
</evidence>
<accession>A0ABX3YIJ1</accession>
<dbReference type="Pfam" id="PF13517">
    <property type="entry name" value="FG-GAP_3"/>
    <property type="match status" value="2"/>
</dbReference>